<feature type="domain" description="CRAL-TRIO" evidence="2">
    <location>
        <begin position="175"/>
        <end position="343"/>
    </location>
</feature>
<dbReference type="Gene3D" id="3.40.525.10">
    <property type="entry name" value="CRAL-TRIO lipid binding domain"/>
    <property type="match status" value="1"/>
</dbReference>
<proteinExistence type="predicted"/>
<dbReference type="GeneID" id="63794117"/>
<comment type="caution">
    <text evidence="3">The sequence shown here is derived from an EMBL/GenBank/DDBJ whole genome shotgun (WGS) entry which is preliminary data.</text>
</comment>
<feature type="region of interest" description="Disordered" evidence="1">
    <location>
        <begin position="442"/>
        <end position="487"/>
    </location>
</feature>
<evidence type="ECO:0000256" key="1">
    <source>
        <dbReference type="SAM" id="MobiDB-lite"/>
    </source>
</evidence>
<dbReference type="InterPro" id="IPR036273">
    <property type="entry name" value="CRAL/TRIO_N_dom_sf"/>
</dbReference>
<reference evidence="3 4" key="1">
    <citation type="journal article" date="2017" name="Biotechnol. Biofuels">
        <title>Differential beta-glucosidase expression as a function of carbon source availability in Talaromyces amestolkiae: a genomic and proteomic approach.</title>
        <authorList>
            <person name="de Eugenio L.I."/>
            <person name="Mendez-Liter J.A."/>
            <person name="Nieto-Dominguez M."/>
            <person name="Alonso L."/>
            <person name="Gil-Munoz J."/>
            <person name="Barriuso J."/>
            <person name="Prieto A."/>
            <person name="Martinez M.J."/>
        </authorList>
    </citation>
    <scope>NUCLEOTIDE SEQUENCE [LARGE SCALE GENOMIC DNA]</scope>
    <source>
        <strain evidence="3 4">CIB</strain>
    </source>
</reference>
<dbReference type="RefSeq" id="XP_040733405.1">
    <property type="nucleotide sequence ID" value="XM_040877318.1"/>
</dbReference>
<evidence type="ECO:0000313" key="4">
    <source>
        <dbReference type="Proteomes" id="UP000249363"/>
    </source>
</evidence>
<dbReference type="AlphaFoldDB" id="A0A364KZB9"/>
<dbReference type="STRING" id="1196081.A0A364KZB9"/>
<dbReference type="InterPro" id="IPR001251">
    <property type="entry name" value="CRAL-TRIO_dom"/>
</dbReference>
<gene>
    <name evidence="3" type="ORF">BHQ10_004901</name>
</gene>
<dbReference type="SMART" id="SM00516">
    <property type="entry name" value="SEC14"/>
    <property type="match status" value="1"/>
</dbReference>
<evidence type="ECO:0000259" key="2">
    <source>
        <dbReference type="PROSITE" id="PS50191"/>
    </source>
</evidence>
<sequence length="509" mass="57106">MNSNEIPDGHLGNLTKEQEVKLREMWAVLFKLFGIKLEGDQLEKTPTNPPESPDSKRKSRRGFFGFGAAKKEETAAPDVGGLTLSDQDDKYGQNKEFKQAVADLKPEQLRESLWSMLKADHPDALLLRFLRARKWDVNKAVVMLVSTMRWRLVEMHVDDDVMEGGEAKAIEMSESSDYDAKKLGGDFMAQTRMGKSFITGIDKQGRPICLIRVKMHKIGVHSEKSTERYTVHMIETARLMLPRPIETAVILFDMTGFTLANMDYAPVKFIIKCFEANYPESLGAVLIHQAPWIFSGIWKIIRGWLDPVVAAKVHFTNTTEDLEQFIDRSRILKEFGGEDEATFEYIEAQPGENDAMKDTTKREEVLSKQRALAQELQDATKHWIEAANKNDEAGVESWKAKREELAQKYSKGYWETDPYIRARSVYDRNGVILGGGKVKFYPEQEPKDTTALAPSTAEPSTAETEEKKVETNGTAPAPTVETEKKAEIAVTPEVNGVEAAAPAVAVSAN</sequence>
<accession>A0A364KZB9</accession>
<feature type="region of interest" description="Disordered" evidence="1">
    <location>
        <begin position="41"/>
        <end position="60"/>
    </location>
</feature>
<dbReference type="InterPro" id="IPR011074">
    <property type="entry name" value="CRAL/TRIO_N_dom"/>
</dbReference>
<dbReference type="InterPro" id="IPR036865">
    <property type="entry name" value="CRAL-TRIO_dom_sf"/>
</dbReference>
<dbReference type="SUPFAM" id="SSF46938">
    <property type="entry name" value="CRAL/TRIO N-terminal domain"/>
    <property type="match status" value="1"/>
</dbReference>
<dbReference type="CDD" id="cd00170">
    <property type="entry name" value="SEC14"/>
    <property type="match status" value="1"/>
</dbReference>
<dbReference type="OrthoDB" id="43460at2759"/>
<evidence type="ECO:0000313" key="3">
    <source>
        <dbReference type="EMBL" id="RAO68889.1"/>
    </source>
</evidence>
<dbReference type="Pfam" id="PF03765">
    <property type="entry name" value="CRAL_TRIO_N"/>
    <property type="match status" value="1"/>
</dbReference>
<dbReference type="PROSITE" id="PS50191">
    <property type="entry name" value="CRAL_TRIO"/>
    <property type="match status" value="1"/>
</dbReference>
<dbReference type="Pfam" id="PF00650">
    <property type="entry name" value="CRAL_TRIO"/>
    <property type="match status" value="1"/>
</dbReference>
<dbReference type="SMART" id="SM01100">
    <property type="entry name" value="CRAL_TRIO_N"/>
    <property type="match status" value="1"/>
</dbReference>
<name>A0A364KZB9_TALAM</name>
<feature type="compositionally biased region" description="Low complexity" evidence="1">
    <location>
        <begin position="453"/>
        <end position="462"/>
    </location>
</feature>
<organism evidence="3 4">
    <name type="scientific">Talaromyces amestolkiae</name>
    <dbReference type="NCBI Taxonomy" id="1196081"/>
    <lineage>
        <taxon>Eukaryota</taxon>
        <taxon>Fungi</taxon>
        <taxon>Dikarya</taxon>
        <taxon>Ascomycota</taxon>
        <taxon>Pezizomycotina</taxon>
        <taxon>Eurotiomycetes</taxon>
        <taxon>Eurotiomycetidae</taxon>
        <taxon>Eurotiales</taxon>
        <taxon>Trichocomaceae</taxon>
        <taxon>Talaromyces</taxon>
        <taxon>Talaromyces sect. Talaromyces</taxon>
    </lineage>
</organism>
<dbReference type="SUPFAM" id="SSF52087">
    <property type="entry name" value="CRAL/TRIO domain"/>
    <property type="match status" value="1"/>
</dbReference>
<keyword evidence="4" id="KW-1185">Reference proteome</keyword>
<dbReference type="EMBL" id="MIKG01000008">
    <property type="protein sequence ID" value="RAO68889.1"/>
    <property type="molecule type" value="Genomic_DNA"/>
</dbReference>
<dbReference type="Proteomes" id="UP000249363">
    <property type="component" value="Unassembled WGS sequence"/>
</dbReference>
<dbReference type="PANTHER" id="PTHR46590:SF1">
    <property type="entry name" value="PHOSPHATIDYLINOSITOL TRANSFER PROTEIN CSR1"/>
    <property type="match status" value="1"/>
</dbReference>
<protein>
    <recommendedName>
        <fullName evidence="2">CRAL-TRIO domain-containing protein</fullName>
    </recommendedName>
</protein>
<dbReference type="PANTHER" id="PTHR46590">
    <property type="entry name" value="PHOSPHATIDYLINOSITOL TRANSFER PROTEIN CSR1-RELATED"/>
    <property type="match status" value="1"/>
</dbReference>
<dbReference type="InterPro" id="IPR052432">
    <property type="entry name" value="PITP/CRAL-TRIO"/>
</dbReference>